<feature type="compositionally biased region" description="Basic and acidic residues" evidence="1">
    <location>
        <begin position="219"/>
        <end position="228"/>
    </location>
</feature>
<evidence type="ECO:0000259" key="2">
    <source>
        <dbReference type="Pfam" id="PF14111"/>
    </source>
</evidence>
<dbReference type="InterPro" id="IPR025558">
    <property type="entry name" value="DUF4283"/>
</dbReference>
<dbReference type="PANTHER" id="PTHR31286">
    <property type="entry name" value="GLYCINE-RICH CELL WALL STRUCTURAL PROTEIN 1.8-LIKE"/>
    <property type="match status" value="1"/>
</dbReference>
<sequence length="289" mass="33976">MAQRYSRMEKGKWAAEASREVQRAPVRLPSSNNSALIEENKLTLIGRVTNPAVQKTQWVVEWLTQYWNVEGEITGRELGPKLFQIRFTSEEALKTVLRKGPYHYKRWMIILQRWEPVVSNSFPRKIAFWIRIHGLPLHYWTEESLSTIGDELGRILDTEVKQGRIRILIDGLKKLEMSLPVEVDGEVITVDLEYEKLEKHCFICYSLCHEKETCPLNREREEGEDRKQGISQHNTLRKLEEHMRKHDHRRSVSFSSREREELSLETSSKVATDRSILVSSLQNERRHQS</sequence>
<dbReference type="Pfam" id="PF14111">
    <property type="entry name" value="DUF4283"/>
    <property type="match status" value="1"/>
</dbReference>
<organism evidence="4 5">
    <name type="scientific">Raphanus sativus</name>
    <name type="common">Radish</name>
    <name type="synonym">Raphanus raphanistrum var. sativus</name>
    <dbReference type="NCBI Taxonomy" id="3726"/>
    <lineage>
        <taxon>Eukaryota</taxon>
        <taxon>Viridiplantae</taxon>
        <taxon>Streptophyta</taxon>
        <taxon>Embryophyta</taxon>
        <taxon>Tracheophyta</taxon>
        <taxon>Spermatophyta</taxon>
        <taxon>Magnoliopsida</taxon>
        <taxon>eudicotyledons</taxon>
        <taxon>Gunneridae</taxon>
        <taxon>Pentapetalae</taxon>
        <taxon>rosids</taxon>
        <taxon>malvids</taxon>
        <taxon>Brassicales</taxon>
        <taxon>Brassicaceae</taxon>
        <taxon>Brassiceae</taxon>
        <taxon>Raphanus</taxon>
    </lineage>
</organism>
<name>A0A6J0JKH0_RAPSA</name>
<dbReference type="OrthoDB" id="1031350at2759"/>
<proteinExistence type="predicted"/>
<dbReference type="KEGG" id="rsz:108808492"/>
<evidence type="ECO:0000259" key="3">
    <source>
        <dbReference type="Pfam" id="PF14392"/>
    </source>
</evidence>
<dbReference type="InterPro" id="IPR040256">
    <property type="entry name" value="At4g02000-like"/>
</dbReference>
<dbReference type="Proteomes" id="UP000504610">
    <property type="component" value="Chromosome 6"/>
</dbReference>
<evidence type="ECO:0000313" key="5">
    <source>
        <dbReference type="RefSeq" id="XP_018436128.1"/>
    </source>
</evidence>
<evidence type="ECO:0000256" key="1">
    <source>
        <dbReference type="SAM" id="MobiDB-lite"/>
    </source>
</evidence>
<evidence type="ECO:0000313" key="4">
    <source>
        <dbReference type="Proteomes" id="UP000504610"/>
    </source>
</evidence>
<dbReference type="RefSeq" id="XP_018436128.1">
    <property type="nucleotide sequence ID" value="XM_018580626.1"/>
</dbReference>
<feature type="domain" description="DUF4283" evidence="2">
    <location>
        <begin position="37"/>
        <end position="117"/>
    </location>
</feature>
<keyword evidence="4" id="KW-1185">Reference proteome</keyword>
<reference evidence="4" key="1">
    <citation type="journal article" date="2019" name="Database">
        <title>The radish genome database (RadishGD): an integrated information resource for radish genomics.</title>
        <authorList>
            <person name="Yu H.J."/>
            <person name="Baek S."/>
            <person name="Lee Y.J."/>
            <person name="Cho A."/>
            <person name="Mun J.H."/>
        </authorList>
    </citation>
    <scope>NUCLEOTIDE SEQUENCE [LARGE SCALE GENOMIC DNA]</scope>
    <source>
        <strain evidence="4">cv. WK10039</strain>
    </source>
</reference>
<protein>
    <submittedName>
        <fullName evidence="5">Uncharacterized protein At4g02000-like</fullName>
    </submittedName>
</protein>
<dbReference type="InterPro" id="IPR025836">
    <property type="entry name" value="Zn_knuckle_CX2CX4HX4C"/>
</dbReference>
<accession>A0A6J0JKH0</accession>
<reference evidence="5" key="2">
    <citation type="submission" date="2025-08" db="UniProtKB">
        <authorList>
            <consortium name="RefSeq"/>
        </authorList>
    </citation>
    <scope>IDENTIFICATION</scope>
    <source>
        <tissue evidence="5">Leaf</tissue>
    </source>
</reference>
<dbReference type="Pfam" id="PF14392">
    <property type="entry name" value="zf-CCHC_4"/>
    <property type="match status" value="1"/>
</dbReference>
<gene>
    <name evidence="5" type="primary">LOC108808492</name>
</gene>
<dbReference type="GeneID" id="108808492"/>
<feature type="region of interest" description="Disordered" evidence="1">
    <location>
        <begin position="219"/>
        <end position="270"/>
    </location>
</feature>
<dbReference type="AlphaFoldDB" id="A0A6J0JKH0"/>
<feature type="domain" description="Zinc knuckle CX2CX4HX4C" evidence="3">
    <location>
        <begin position="184"/>
        <end position="215"/>
    </location>
</feature>
<dbReference type="PANTHER" id="PTHR31286:SF163">
    <property type="entry name" value="ZINC KNUCKLE CX2CX4HX4C DOMAIN-CONTAINING PROTEIN"/>
    <property type="match status" value="1"/>
</dbReference>